<organism evidence="2 3">
    <name type="scientific">Pseudomonas costantinii</name>
    <dbReference type="NCBI Taxonomy" id="168469"/>
    <lineage>
        <taxon>Bacteria</taxon>
        <taxon>Pseudomonadati</taxon>
        <taxon>Pseudomonadota</taxon>
        <taxon>Gammaproteobacteria</taxon>
        <taxon>Pseudomonadales</taxon>
        <taxon>Pseudomonadaceae</taxon>
        <taxon>Pseudomonas</taxon>
    </lineage>
</organism>
<evidence type="ECO:0000313" key="3">
    <source>
        <dbReference type="Proteomes" id="UP000182179"/>
    </source>
</evidence>
<gene>
    <name evidence="2" type="ORF">SAMN04515675_1301</name>
</gene>
<feature type="transmembrane region" description="Helical" evidence="1">
    <location>
        <begin position="30"/>
        <end position="50"/>
    </location>
</feature>
<reference evidence="2 3" key="1">
    <citation type="submission" date="2016-10" db="EMBL/GenBank/DDBJ databases">
        <authorList>
            <person name="Varghese N."/>
            <person name="Submissions S."/>
        </authorList>
    </citation>
    <scope>NUCLEOTIDE SEQUENCE [LARGE SCALE GENOMIC DNA]</scope>
    <source>
        <strain evidence="2 3">BS2773</strain>
    </source>
</reference>
<evidence type="ECO:0000256" key="1">
    <source>
        <dbReference type="SAM" id="Phobius"/>
    </source>
</evidence>
<dbReference type="Proteomes" id="UP000182179">
    <property type="component" value="Unassembled WGS sequence"/>
</dbReference>
<feature type="transmembrane region" description="Helical" evidence="1">
    <location>
        <begin position="6"/>
        <end position="23"/>
    </location>
</feature>
<dbReference type="EMBL" id="FNTS01000002">
    <property type="protein sequence ID" value="SED48807.1"/>
    <property type="molecule type" value="Genomic_DNA"/>
</dbReference>
<proteinExistence type="predicted"/>
<keyword evidence="1" id="KW-0812">Transmembrane</keyword>
<evidence type="ECO:0000313" key="2">
    <source>
        <dbReference type="EMBL" id="SED48807.1"/>
    </source>
</evidence>
<keyword evidence="1" id="KW-0472">Membrane</keyword>
<comment type="caution">
    <text evidence="2">The sequence shown here is derived from an EMBL/GenBank/DDBJ whole genome shotgun (WGS) entry which is preliminary data.</text>
</comment>
<sequence length="55" mass="6220">MTNDTYLLLDALITTIGLLLLITRFMVHPFVALGFIMLLSSMVFSIRRGIPCKTF</sequence>
<keyword evidence="3" id="KW-1185">Reference proteome</keyword>
<keyword evidence="1" id="KW-1133">Transmembrane helix</keyword>
<name>A0A1H5B359_9PSED</name>
<protein>
    <submittedName>
        <fullName evidence="2">Gluconate:H+ symporter, GntP family</fullName>
    </submittedName>
</protein>
<accession>A0A1H5B359</accession>